<evidence type="ECO:0000256" key="1">
    <source>
        <dbReference type="SAM" id="MobiDB-lite"/>
    </source>
</evidence>
<proteinExistence type="predicted"/>
<organism evidence="4 5">
    <name type="scientific">Triparma strigata</name>
    <dbReference type="NCBI Taxonomy" id="1606541"/>
    <lineage>
        <taxon>Eukaryota</taxon>
        <taxon>Sar</taxon>
        <taxon>Stramenopiles</taxon>
        <taxon>Ochrophyta</taxon>
        <taxon>Bolidophyceae</taxon>
        <taxon>Parmales</taxon>
        <taxon>Triparmaceae</taxon>
        <taxon>Triparma</taxon>
    </lineage>
</organism>
<keyword evidence="2" id="KW-1133">Transmembrane helix</keyword>
<evidence type="ECO:0008006" key="6">
    <source>
        <dbReference type="Google" id="ProtNLM"/>
    </source>
</evidence>
<feature type="transmembrane region" description="Helical" evidence="2">
    <location>
        <begin position="91"/>
        <end position="109"/>
    </location>
</feature>
<dbReference type="AlphaFoldDB" id="A0A9W7BSE4"/>
<comment type="caution">
    <text evidence="4">The sequence shown here is derived from an EMBL/GenBank/DDBJ whole genome shotgun (WGS) entry which is preliminary data.</text>
</comment>
<feature type="region of interest" description="Disordered" evidence="1">
    <location>
        <begin position="22"/>
        <end position="56"/>
    </location>
</feature>
<feature type="transmembrane region" description="Helical" evidence="2">
    <location>
        <begin position="240"/>
        <end position="261"/>
    </location>
</feature>
<keyword evidence="5" id="KW-1185">Reference proteome</keyword>
<feature type="transmembrane region" description="Helical" evidence="2">
    <location>
        <begin position="197"/>
        <end position="220"/>
    </location>
</feature>
<gene>
    <name evidence="4" type="ORF">TrST_g5320</name>
</gene>
<dbReference type="EMBL" id="BRXY01000386">
    <property type="protein sequence ID" value="GMH91480.1"/>
    <property type="molecule type" value="Genomic_DNA"/>
</dbReference>
<feature type="transmembrane region" description="Helical" evidence="2">
    <location>
        <begin position="161"/>
        <end position="185"/>
    </location>
</feature>
<feature type="transmembrane region" description="Helical" evidence="2">
    <location>
        <begin position="121"/>
        <end position="141"/>
    </location>
</feature>
<sequence>MRAKSFLRLLAATLTLITSTTTSFHTPQPTMRQRKKASAPNQAPTPPSGASPTALSASPSPLITSAKVFGSVNAAGLLISVLTGSHVHLDLLGTGAFIPATLIPFMRLARNPKPLSASLMGSQLIITAWAFRLATFLFYRATVLKHDGRLTETLSTFSGTFGFWYLSALWGIFCTLPHVLAMYPSSLIVKKISAPSSVFAAISSFGFIISLAGLFIEAIADFQKWNFKMTHTNDQFISSGLWSISQHPNYFGNLLIFFGLFLQNSQALCTAPWRLAAGLLAPLFMYGLFYAQCTGLVADAVGIGIGKYGPSYELWMKSTPLIFPRFKKFW</sequence>
<dbReference type="Proteomes" id="UP001165085">
    <property type="component" value="Unassembled WGS sequence"/>
</dbReference>
<keyword evidence="2" id="KW-0472">Membrane</keyword>
<dbReference type="OrthoDB" id="201504at2759"/>
<dbReference type="PANTHER" id="PTHR32251:SF17">
    <property type="entry name" value="STEROID 5-ALPHA REDUCTASE C-TERMINAL DOMAIN-CONTAINING PROTEIN"/>
    <property type="match status" value="1"/>
</dbReference>
<dbReference type="PANTHER" id="PTHR32251">
    <property type="entry name" value="3-OXO-5-ALPHA-STEROID 4-DEHYDROGENASE"/>
    <property type="match status" value="1"/>
</dbReference>
<name>A0A9W7BSE4_9STRA</name>
<evidence type="ECO:0000256" key="2">
    <source>
        <dbReference type="SAM" id="Phobius"/>
    </source>
</evidence>
<reference evidence="5" key="1">
    <citation type="journal article" date="2023" name="Commun. Biol.">
        <title>Genome analysis of Parmales, the sister group of diatoms, reveals the evolutionary specialization of diatoms from phago-mixotrophs to photoautotrophs.</title>
        <authorList>
            <person name="Ban H."/>
            <person name="Sato S."/>
            <person name="Yoshikawa S."/>
            <person name="Yamada K."/>
            <person name="Nakamura Y."/>
            <person name="Ichinomiya M."/>
            <person name="Sato N."/>
            <person name="Blanc-Mathieu R."/>
            <person name="Endo H."/>
            <person name="Kuwata A."/>
            <person name="Ogata H."/>
        </authorList>
    </citation>
    <scope>NUCLEOTIDE SEQUENCE [LARGE SCALE GENOMIC DNA]</scope>
    <source>
        <strain evidence="5">NIES 3701</strain>
    </source>
</reference>
<evidence type="ECO:0000313" key="5">
    <source>
        <dbReference type="Proteomes" id="UP001165085"/>
    </source>
</evidence>
<evidence type="ECO:0000256" key="3">
    <source>
        <dbReference type="SAM" id="SignalP"/>
    </source>
</evidence>
<dbReference type="GO" id="GO:0016020">
    <property type="term" value="C:membrane"/>
    <property type="evidence" value="ECO:0007669"/>
    <property type="project" value="TreeGrafter"/>
</dbReference>
<keyword evidence="3" id="KW-0732">Signal</keyword>
<feature type="signal peptide" evidence="3">
    <location>
        <begin position="1"/>
        <end position="22"/>
    </location>
</feature>
<feature type="chain" id="PRO_5040993403" description="Steroid 5-alpha reductase C-terminal domain-containing protein" evidence="3">
    <location>
        <begin position="23"/>
        <end position="330"/>
    </location>
</feature>
<dbReference type="Pfam" id="PF06966">
    <property type="entry name" value="DUF1295"/>
    <property type="match status" value="1"/>
</dbReference>
<protein>
    <recommendedName>
        <fullName evidence="6">Steroid 5-alpha reductase C-terminal domain-containing protein</fullName>
    </recommendedName>
</protein>
<evidence type="ECO:0000313" key="4">
    <source>
        <dbReference type="EMBL" id="GMH91480.1"/>
    </source>
</evidence>
<feature type="transmembrane region" description="Helical" evidence="2">
    <location>
        <begin position="273"/>
        <end position="291"/>
    </location>
</feature>
<dbReference type="InterPro" id="IPR010721">
    <property type="entry name" value="UstE-like"/>
</dbReference>
<accession>A0A9W7BSE4</accession>
<dbReference type="Gene3D" id="1.20.120.1630">
    <property type="match status" value="1"/>
</dbReference>
<keyword evidence="2" id="KW-0812">Transmembrane</keyword>